<dbReference type="Pfam" id="PF09685">
    <property type="entry name" value="MamF_MmsF"/>
    <property type="match status" value="1"/>
</dbReference>
<reference evidence="7" key="1">
    <citation type="submission" date="2016-10" db="EMBL/GenBank/DDBJ databases">
        <title>Comparative genomics uncovers the prolific and rare metabolic potential of the cyanobacterial genus Moorea.</title>
        <authorList>
            <person name="Leao T."/>
            <person name="Castelao G."/>
            <person name="Korobeynikov A."/>
            <person name="Monroe E.A."/>
            <person name="Podell S."/>
            <person name="Glukhov E."/>
            <person name="Allen E."/>
            <person name="Gerwick W.H."/>
            <person name="Gerwick L."/>
        </authorList>
    </citation>
    <scope>NUCLEOTIDE SEQUENCE [LARGE SCALE GENOMIC DNA]</scope>
    <source>
        <strain evidence="7">PAL-8-15-08-1</strain>
    </source>
</reference>
<evidence type="ECO:0000313" key="7">
    <source>
        <dbReference type="Proteomes" id="UP000177870"/>
    </source>
</evidence>
<dbReference type="AlphaFoldDB" id="A0A1D8TNT7"/>
<feature type="transmembrane region" description="Helical" evidence="5">
    <location>
        <begin position="26"/>
        <end position="50"/>
    </location>
</feature>
<name>A0A1D8TNT7_9CYAN</name>
<dbReference type="EMBL" id="CP017599">
    <property type="protein sequence ID" value="AOW99291.1"/>
    <property type="molecule type" value="Genomic_DNA"/>
</dbReference>
<keyword evidence="4 5" id="KW-0472">Membrane</keyword>
<evidence type="ECO:0000256" key="2">
    <source>
        <dbReference type="ARBA" id="ARBA00022692"/>
    </source>
</evidence>
<gene>
    <name evidence="6" type="ORF">BJP34_07320</name>
</gene>
<evidence type="ECO:0000256" key="4">
    <source>
        <dbReference type="ARBA" id="ARBA00023136"/>
    </source>
</evidence>
<organism evidence="6 7">
    <name type="scientific">Moorena producens PAL-8-15-08-1</name>
    <dbReference type="NCBI Taxonomy" id="1458985"/>
    <lineage>
        <taxon>Bacteria</taxon>
        <taxon>Bacillati</taxon>
        <taxon>Cyanobacteriota</taxon>
        <taxon>Cyanophyceae</taxon>
        <taxon>Coleofasciculales</taxon>
        <taxon>Coleofasciculaceae</taxon>
        <taxon>Moorena</taxon>
    </lineage>
</organism>
<protein>
    <recommendedName>
        <fullName evidence="8">DUF4870 domain-containing protein</fullName>
    </recommendedName>
</protein>
<feature type="transmembrane region" description="Helical" evidence="5">
    <location>
        <begin position="115"/>
        <end position="139"/>
    </location>
</feature>
<keyword evidence="2 5" id="KW-0812">Transmembrane</keyword>
<keyword evidence="3 5" id="KW-1133">Transmembrane helix</keyword>
<dbReference type="Proteomes" id="UP000177870">
    <property type="component" value="Chromosome"/>
</dbReference>
<dbReference type="KEGG" id="mpro:BJP34_07320"/>
<evidence type="ECO:0000256" key="5">
    <source>
        <dbReference type="SAM" id="Phobius"/>
    </source>
</evidence>
<dbReference type="InterPro" id="IPR019109">
    <property type="entry name" value="MamF_MmsF"/>
</dbReference>
<feature type="transmembrane region" description="Helical" evidence="5">
    <location>
        <begin position="71"/>
        <end position="95"/>
    </location>
</feature>
<evidence type="ECO:0008006" key="8">
    <source>
        <dbReference type="Google" id="ProtNLM"/>
    </source>
</evidence>
<proteinExistence type="predicted"/>
<dbReference type="OrthoDB" id="9808930at2"/>
<accession>A0A1D8TNT7</accession>
<comment type="subcellular location">
    <subcellularLocation>
        <location evidence="1">Membrane</location>
        <topology evidence="1">Multi-pass membrane protein</topology>
    </subcellularLocation>
</comment>
<sequence length="155" mass="17999">MDQITVPRNDREARIWGMLCHLSSLLWIPLLIMGLPIPLANLAGPLMIWLNKRNKYRFVKVHGKESINFQISITLYATIILTIFTAFAWAFFILIGGIKGFDRNSWLELFKLIEFWLWCLASILGIIDSLLVTMASIAAQYGRVYRYPFTLRFLK</sequence>
<evidence type="ECO:0000313" key="6">
    <source>
        <dbReference type="EMBL" id="AOW99291.1"/>
    </source>
</evidence>
<dbReference type="RefSeq" id="WP_070391777.1">
    <property type="nucleotide sequence ID" value="NZ_CP017599.1"/>
</dbReference>
<evidence type="ECO:0000256" key="1">
    <source>
        <dbReference type="ARBA" id="ARBA00004141"/>
    </source>
</evidence>
<evidence type="ECO:0000256" key="3">
    <source>
        <dbReference type="ARBA" id="ARBA00022989"/>
    </source>
</evidence>
<dbReference type="STRING" id="1458985.BJP34_07320"/>